<gene>
    <name evidence="3" type="ORF">F4Y42_21735</name>
</gene>
<dbReference type="Pfam" id="PF01695">
    <property type="entry name" value="IstB_IS21"/>
    <property type="match status" value="2"/>
</dbReference>
<dbReference type="PROSITE" id="PS00675">
    <property type="entry name" value="SIGMA54_INTERACT_1"/>
    <property type="match status" value="1"/>
</dbReference>
<protein>
    <submittedName>
        <fullName evidence="3">AAA family ATPase</fullName>
    </submittedName>
</protein>
<evidence type="ECO:0000259" key="2">
    <source>
        <dbReference type="SMART" id="SM00382"/>
    </source>
</evidence>
<feature type="domain" description="AAA+ ATPase" evidence="2">
    <location>
        <begin position="341"/>
        <end position="467"/>
    </location>
</feature>
<comment type="caution">
    <text evidence="3">The sequence shown here is derived from an EMBL/GenBank/DDBJ whole genome shotgun (WGS) entry which is preliminary data.</text>
</comment>
<dbReference type="CDD" id="cd00009">
    <property type="entry name" value="AAA"/>
    <property type="match status" value="2"/>
</dbReference>
<evidence type="ECO:0000313" key="3">
    <source>
        <dbReference type="EMBL" id="MXY96071.1"/>
    </source>
</evidence>
<dbReference type="InterPro" id="IPR002611">
    <property type="entry name" value="IstB_ATP-bd"/>
</dbReference>
<dbReference type="Gene3D" id="3.40.50.300">
    <property type="entry name" value="P-loop containing nucleotide triphosphate hydrolases"/>
    <property type="match status" value="2"/>
</dbReference>
<accession>A0A6B0Z010</accession>
<feature type="compositionally biased region" description="Basic and acidic residues" evidence="1">
    <location>
        <begin position="32"/>
        <end position="44"/>
    </location>
</feature>
<dbReference type="InterPro" id="IPR003593">
    <property type="entry name" value="AAA+_ATPase"/>
</dbReference>
<dbReference type="GO" id="GO:0006260">
    <property type="term" value="P:DNA replication"/>
    <property type="evidence" value="ECO:0007669"/>
    <property type="project" value="TreeGrafter"/>
</dbReference>
<feature type="region of interest" description="Disordered" evidence="1">
    <location>
        <begin position="1"/>
        <end position="57"/>
    </location>
</feature>
<feature type="region of interest" description="Disordered" evidence="1">
    <location>
        <begin position="482"/>
        <end position="503"/>
    </location>
</feature>
<dbReference type="EMBL" id="VXRG01000185">
    <property type="protein sequence ID" value="MXY96071.1"/>
    <property type="molecule type" value="Genomic_DNA"/>
</dbReference>
<organism evidence="3">
    <name type="scientific">Caldilineaceae bacterium SB0664_bin_27</name>
    <dbReference type="NCBI Taxonomy" id="2605260"/>
    <lineage>
        <taxon>Bacteria</taxon>
        <taxon>Bacillati</taxon>
        <taxon>Chloroflexota</taxon>
        <taxon>Caldilineae</taxon>
        <taxon>Caldilineales</taxon>
        <taxon>Caldilineaceae</taxon>
    </lineage>
</organism>
<dbReference type="SMART" id="SM00382">
    <property type="entry name" value="AAA"/>
    <property type="match status" value="2"/>
</dbReference>
<dbReference type="PANTHER" id="PTHR30050:SF4">
    <property type="entry name" value="ATP-BINDING PROTEIN RV3427C IN INSERTION SEQUENCE-RELATED"/>
    <property type="match status" value="1"/>
</dbReference>
<evidence type="ECO:0000256" key="1">
    <source>
        <dbReference type="SAM" id="MobiDB-lite"/>
    </source>
</evidence>
<feature type="domain" description="AAA+ ATPase" evidence="2">
    <location>
        <begin position="151"/>
        <end position="278"/>
    </location>
</feature>
<dbReference type="AlphaFoldDB" id="A0A6B0Z010"/>
<dbReference type="PANTHER" id="PTHR30050">
    <property type="entry name" value="CHROMOSOMAL REPLICATION INITIATOR PROTEIN DNAA"/>
    <property type="match status" value="1"/>
</dbReference>
<name>A0A6B0Z010_9CHLR</name>
<dbReference type="GO" id="GO:0005524">
    <property type="term" value="F:ATP binding"/>
    <property type="evidence" value="ECO:0007669"/>
    <property type="project" value="InterPro"/>
</dbReference>
<dbReference type="InterPro" id="IPR025662">
    <property type="entry name" value="Sigma_54_int_dom_ATP-bd_1"/>
</dbReference>
<reference evidence="3" key="1">
    <citation type="submission" date="2019-09" db="EMBL/GenBank/DDBJ databases">
        <title>Characterisation of the sponge microbiome using genome-centric metagenomics.</title>
        <authorList>
            <person name="Engelberts J.P."/>
            <person name="Robbins S.J."/>
            <person name="De Goeij J.M."/>
            <person name="Aranda M."/>
            <person name="Bell S.C."/>
            <person name="Webster N.S."/>
        </authorList>
    </citation>
    <scope>NUCLEOTIDE SEQUENCE</scope>
    <source>
        <strain evidence="3">SB0664_bin_27</strain>
    </source>
</reference>
<proteinExistence type="predicted"/>
<dbReference type="InterPro" id="IPR027417">
    <property type="entry name" value="P-loop_NTPase"/>
</dbReference>
<dbReference type="SUPFAM" id="SSF52540">
    <property type="entry name" value="P-loop containing nucleoside triphosphate hydrolases"/>
    <property type="match status" value="2"/>
</dbReference>
<sequence length="503" mass="56188">MDELSDLLRGMTEGMNGGRAPNHRNAPDQESGLDKDAAPRRDRPPPPGLNSRSQRLGQSVPHLCEKCGGAGFLIDDLPVGHPDYGRPVPCQCKLDERRSKRRSHFRDAHKLAALARFTFETFNTDLSYLPPHKLDSLVRAYDAAHEFALKPEGWLLFTGTYGCGKTHLAAAIANCRIENDKSAVFVVVPDLLDHLRSTFGPSSEASYDDLFDEVRNTPVLILDDLGVQVASPWTQEKMFQILNDRYNRQLPTVLTTNQRLEDLDQRLRSRLQDQDLVRNIPILATDYRAGANPGQGDLSTLSFHASQTFETFEVQLRNSSAPVTANLRRVKDAAEAFAHGCSGWLILLGDSGVGKTHLAAAISNALRADGLDDIMFVVVPDLLDYLRAAFNPQSPIPYDRRFDELKRTPMLVLDDLGTESATPWAREKLFQLLNFRYTAQLPTVITSSISEDRLEPWLRTRISDAIHCQVLTIETTSYRGSADQMAARQLRRPQKPSSGDIPY</sequence>